<evidence type="ECO:0000256" key="1">
    <source>
        <dbReference type="SAM" id="MobiDB-lite"/>
    </source>
</evidence>
<gene>
    <name evidence="3" type="ORF">SCF082_LOCUS7738</name>
</gene>
<dbReference type="EMBL" id="CAXAMM010004402">
    <property type="protein sequence ID" value="CAK9003423.1"/>
    <property type="molecule type" value="Genomic_DNA"/>
</dbReference>
<evidence type="ECO:0000313" key="3">
    <source>
        <dbReference type="EMBL" id="CAK9003423.1"/>
    </source>
</evidence>
<feature type="transmembrane region" description="Helical" evidence="2">
    <location>
        <begin position="480"/>
        <end position="498"/>
    </location>
</feature>
<keyword evidence="2" id="KW-0812">Transmembrane</keyword>
<name>A0ABP0ILE4_9DINO</name>
<accession>A0ABP0ILE4</accession>
<evidence type="ECO:0000313" key="4">
    <source>
        <dbReference type="Proteomes" id="UP001642464"/>
    </source>
</evidence>
<evidence type="ECO:0000256" key="2">
    <source>
        <dbReference type="SAM" id="Phobius"/>
    </source>
</evidence>
<keyword evidence="2" id="KW-1133">Transmembrane helix</keyword>
<feature type="transmembrane region" description="Helical" evidence="2">
    <location>
        <begin position="285"/>
        <end position="306"/>
    </location>
</feature>
<feature type="transmembrane region" description="Helical" evidence="2">
    <location>
        <begin position="438"/>
        <end position="459"/>
    </location>
</feature>
<feature type="transmembrane region" description="Helical" evidence="2">
    <location>
        <begin position="504"/>
        <end position="523"/>
    </location>
</feature>
<reference evidence="3 4" key="1">
    <citation type="submission" date="2024-02" db="EMBL/GenBank/DDBJ databases">
        <authorList>
            <person name="Chen Y."/>
            <person name="Shah S."/>
            <person name="Dougan E. K."/>
            <person name="Thang M."/>
            <person name="Chan C."/>
        </authorList>
    </citation>
    <scope>NUCLEOTIDE SEQUENCE [LARGE SCALE GENOMIC DNA]</scope>
</reference>
<comment type="caution">
    <text evidence="3">The sequence shown here is derived from an EMBL/GenBank/DDBJ whole genome shotgun (WGS) entry which is preliminary data.</text>
</comment>
<feature type="compositionally biased region" description="Polar residues" evidence="1">
    <location>
        <begin position="32"/>
        <end position="51"/>
    </location>
</feature>
<keyword evidence="4" id="KW-1185">Reference proteome</keyword>
<proteinExistence type="predicted"/>
<feature type="transmembrane region" description="Helical" evidence="2">
    <location>
        <begin position="136"/>
        <end position="158"/>
    </location>
</feature>
<protein>
    <recommendedName>
        <fullName evidence="5">Transmembrane protein</fullName>
    </recommendedName>
</protein>
<feature type="transmembrane region" description="Helical" evidence="2">
    <location>
        <begin position="178"/>
        <end position="199"/>
    </location>
</feature>
<dbReference type="Proteomes" id="UP001642464">
    <property type="component" value="Unassembled WGS sequence"/>
</dbReference>
<feature type="transmembrane region" description="Helical" evidence="2">
    <location>
        <begin position="406"/>
        <end position="426"/>
    </location>
</feature>
<keyword evidence="2" id="KW-0472">Membrane</keyword>
<feature type="transmembrane region" description="Helical" evidence="2">
    <location>
        <begin position="312"/>
        <end position="331"/>
    </location>
</feature>
<evidence type="ECO:0008006" key="5">
    <source>
        <dbReference type="Google" id="ProtNLM"/>
    </source>
</evidence>
<feature type="region of interest" description="Disordered" evidence="1">
    <location>
        <begin position="30"/>
        <end position="52"/>
    </location>
</feature>
<sequence length="527" mass="59205">MASAASLSPTASPHPTFQFKANSLTIPGLHGQSEQSLSRGETHSTVQSGASKMSKLERLNSLGHLVVDKDMIYGLTLRKSLRSFGRAWMKMPQDMTEAELVALHSKAESMESFDFFVSHTWSTDGKWKVLSLLMQTGWPCALLFSAAAVVLTAALELADILPLPFTFRTKPLNGEAEDFPVCCWISCASFLGLFLGLLASPYFPCLNGRPGDCFIDMVSIDQSDAEKIEDGIYGIGGFLSVSRELQVMWSPPYLKRLWCVFELAAYRKANPQGKITLSPLYVEQIVLMLILGLYAVLGTFWILYIWPVPSDFSLMANLLCMVPAFFPFHFMRRSLASSKHQLLHELLTFDLNQVQCMNDFDRSFIHSAIIKWYGSRDAFTQFVRGPLRDELLHNTSSSLASFNLRYALLLGLIPCTMSSEYFVAFIKAGCSGQWITSYLIGSMLGFDLVWTLLTLRLVLYLCDKFASRCRFSCCDFLKTLLIWVLITAFQALGAFAQGRATRTNIWYAVAWFALVSCIFAIMWRCSR</sequence>
<organism evidence="3 4">
    <name type="scientific">Durusdinium trenchii</name>
    <dbReference type="NCBI Taxonomy" id="1381693"/>
    <lineage>
        <taxon>Eukaryota</taxon>
        <taxon>Sar</taxon>
        <taxon>Alveolata</taxon>
        <taxon>Dinophyceae</taxon>
        <taxon>Suessiales</taxon>
        <taxon>Symbiodiniaceae</taxon>
        <taxon>Durusdinium</taxon>
    </lineage>
</organism>